<dbReference type="EMBL" id="AP025739">
    <property type="protein sequence ID" value="BDI34136.1"/>
    <property type="molecule type" value="Genomic_DNA"/>
</dbReference>
<dbReference type="AlphaFoldDB" id="A0A402CWE7"/>
<proteinExistence type="predicted"/>
<reference evidence="1 2" key="1">
    <citation type="journal article" date="2019" name="Int. J. Syst. Evol. Microbiol.">
        <title>Capsulimonas corticalis gen. nov., sp. nov., an aerobic capsulated bacterium, of a novel bacterial order, Capsulimonadales ord. nov., of the class Armatimonadia of the phylum Armatimonadetes.</title>
        <authorList>
            <person name="Li J."/>
            <person name="Kudo C."/>
            <person name="Tonouchi A."/>
        </authorList>
    </citation>
    <scope>NUCLEOTIDE SEQUENCE [LARGE SCALE GENOMIC DNA]</scope>
    <source>
        <strain evidence="1 2">AX-7</strain>
    </source>
</reference>
<dbReference type="RefSeq" id="WP_119321679.1">
    <property type="nucleotide sequence ID" value="NZ_AP025739.1"/>
</dbReference>
<sequence length="239" mass="26485">MIQDLHLLEAKPEFSSVGILTIDALAPLSMVVKMPGKYYRSQPAPSDDMLYGMLENALGWHFSEARGALLKRMQKIHGAAPRFSGVGFGSLLQHHVRFTTPHLPAVIHFEDLWAQHLNGPSFVGGSRTYDARAIPLMDAIAGGKVTVNDRAEASKDPKMLTDFQDGDTVHLNVLSSLFPQYYISPTRREYVLPLGPYMYRVETSLAMAQALEQAILAPAAPLYLGSNDGWVDAEWRTME</sequence>
<evidence type="ECO:0000313" key="1">
    <source>
        <dbReference type="EMBL" id="BDI34136.1"/>
    </source>
</evidence>
<name>A0A402CWE7_9BACT</name>
<gene>
    <name evidence="1" type="ORF">CCAX7_61870</name>
</gene>
<keyword evidence="2" id="KW-1185">Reference proteome</keyword>
<dbReference type="KEGG" id="ccot:CCAX7_61870"/>
<dbReference type="Proteomes" id="UP000287394">
    <property type="component" value="Chromosome"/>
</dbReference>
<evidence type="ECO:0000313" key="2">
    <source>
        <dbReference type="Proteomes" id="UP000287394"/>
    </source>
</evidence>
<dbReference type="OrthoDB" id="977770at2"/>
<protein>
    <submittedName>
        <fullName evidence="1">Uncharacterized protein</fullName>
    </submittedName>
</protein>
<organism evidence="1 2">
    <name type="scientific">Capsulimonas corticalis</name>
    <dbReference type="NCBI Taxonomy" id="2219043"/>
    <lineage>
        <taxon>Bacteria</taxon>
        <taxon>Bacillati</taxon>
        <taxon>Armatimonadota</taxon>
        <taxon>Armatimonadia</taxon>
        <taxon>Capsulimonadales</taxon>
        <taxon>Capsulimonadaceae</taxon>
        <taxon>Capsulimonas</taxon>
    </lineage>
</organism>
<accession>A0A402CWE7</accession>